<gene>
    <name evidence="4" type="ORF">DFR38_10660</name>
</gene>
<dbReference type="CDD" id="cd01131">
    <property type="entry name" value="PilT"/>
    <property type="match status" value="1"/>
</dbReference>
<comment type="caution">
    <text evidence="4">The sequence shown here is derived from an EMBL/GenBank/DDBJ whole genome shotgun (WGS) entry which is preliminary data.</text>
</comment>
<dbReference type="PANTHER" id="PTHR30486:SF12">
    <property type="entry name" value="TYPE IV PILUS ATPASE PILU"/>
    <property type="match status" value="1"/>
</dbReference>
<feature type="region of interest" description="Disordered" evidence="2">
    <location>
        <begin position="356"/>
        <end position="385"/>
    </location>
</feature>
<dbReference type="RefSeq" id="WP_059286750.1">
    <property type="nucleotide sequence ID" value="NZ_LNQU01000106.1"/>
</dbReference>
<evidence type="ECO:0000256" key="1">
    <source>
        <dbReference type="ARBA" id="ARBA00006611"/>
    </source>
</evidence>
<dbReference type="OrthoDB" id="5790493at2"/>
<organism evidence="4 5">
    <name type="scientific">Aquitalea magnusonii</name>
    <dbReference type="NCBI Taxonomy" id="332411"/>
    <lineage>
        <taxon>Bacteria</taxon>
        <taxon>Pseudomonadati</taxon>
        <taxon>Pseudomonadota</taxon>
        <taxon>Betaproteobacteria</taxon>
        <taxon>Neisseriales</taxon>
        <taxon>Chromobacteriaceae</taxon>
        <taxon>Aquitalea</taxon>
    </lineage>
</organism>
<accession>A0A318JKM6</accession>
<proteinExistence type="inferred from homology"/>
<dbReference type="Gene3D" id="3.30.450.90">
    <property type="match status" value="1"/>
</dbReference>
<comment type="similarity">
    <text evidence="1">Belongs to the GSP E family.</text>
</comment>
<dbReference type="EMBL" id="QJKC01000006">
    <property type="protein sequence ID" value="PXX48689.1"/>
    <property type="molecule type" value="Genomic_DNA"/>
</dbReference>
<evidence type="ECO:0000313" key="4">
    <source>
        <dbReference type="EMBL" id="PXX48689.1"/>
    </source>
</evidence>
<dbReference type="NCBIfam" id="TIGR01420">
    <property type="entry name" value="pilT_fam"/>
    <property type="match status" value="1"/>
</dbReference>
<sequence length="385" mass="43330">MLMLPFFKLMADKQASDIFFTADAPPQIKIDGVTLPINDKPLSADIVRQLAYSLMNEVEIATFERELEMNFGRLVDTLGNYRVNIFKQRGTVAMVVRFIRPRIPSLAELNLPDTLQGLVLQKRGLIIVVGATGSGKSSTVASLLEHRNQTQSGHILTVEDPIEFVYRHQKSIVNQREIGVDTFSYQNALKNAMREAPDVLMIGEVRDAETMTHAINYAQSGHLCLSTLHANNSYHMLNRVISMFPTESRNALLMDLSVSLRAVISQRLIPTKDGKQIPALEILINTPHIAELIRNGEVDQIKEAIENSMSEGAQTFEQSLFRLYQQDRILLDDALKNADSPTNLYWLINHAQNKQAETQTARKQQPERQDSDHTATSFDGFTLDL</sequence>
<dbReference type="InterPro" id="IPR027417">
    <property type="entry name" value="P-loop_NTPase"/>
</dbReference>
<protein>
    <submittedName>
        <fullName evidence="4">Twitching motility protein PilU</fullName>
    </submittedName>
</protein>
<dbReference type="GO" id="GO:0016887">
    <property type="term" value="F:ATP hydrolysis activity"/>
    <property type="evidence" value="ECO:0007669"/>
    <property type="project" value="InterPro"/>
</dbReference>
<reference evidence="4 5" key="1">
    <citation type="submission" date="2018-05" db="EMBL/GenBank/DDBJ databases">
        <title>Genomic Encyclopedia of Type Strains, Phase IV (KMG-IV): sequencing the most valuable type-strain genomes for metagenomic binning, comparative biology and taxonomic classification.</title>
        <authorList>
            <person name="Goeker M."/>
        </authorList>
    </citation>
    <scope>NUCLEOTIDE SEQUENCE [LARGE SCALE GENOMIC DNA]</scope>
    <source>
        <strain evidence="4 5">DSM 25134</strain>
    </source>
</reference>
<dbReference type="Proteomes" id="UP000248395">
    <property type="component" value="Unassembled WGS sequence"/>
</dbReference>
<dbReference type="PANTHER" id="PTHR30486">
    <property type="entry name" value="TWITCHING MOTILITY PROTEIN PILT"/>
    <property type="match status" value="1"/>
</dbReference>
<evidence type="ECO:0000256" key="2">
    <source>
        <dbReference type="SAM" id="MobiDB-lite"/>
    </source>
</evidence>
<dbReference type="InterPro" id="IPR050921">
    <property type="entry name" value="T4SS_GSP_E_ATPase"/>
</dbReference>
<dbReference type="AlphaFoldDB" id="A0A318JKM6"/>
<dbReference type="InterPro" id="IPR006321">
    <property type="entry name" value="PilT/PilU"/>
</dbReference>
<dbReference type="GO" id="GO:0005524">
    <property type="term" value="F:ATP binding"/>
    <property type="evidence" value="ECO:0007669"/>
    <property type="project" value="InterPro"/>
</dbReference>
<keyword evidence="5" id="KW-1185">Reference proteome</keyword>
<dbReference type="PROSITE" id="PS00662">
    <property type="entry name" value="T2SP_E"/>
    <property type="match status" value="1"/>
</dbReference>
<dbReference type="InterPro" id="IPR001482">
    <property type="entry name" value="T2SS/T4SS_dom"/>
</dbReference>
<name>A0A318JKM6_9NEIS</name>
<evidence type="ECO:0000259" key="3">
    <source>
        <dbReference type="PROSITE" id="PS00662"/>
    </source>
</evidence>
<dbReference type="Pfam" id="PF00437">
    <property type="entry name" value="T2SSE"/>
    <property type="match status" value="1"/>
</dbReference>
<dbReference type="Gene3D" id="3.40.50.300">
    <property type="entry name" value="P-loop containing nucleotide triphosphate hydrolases"/>
    <property type="match status" value="1"/>
</dbReference>
<feature type="domain" description="Bacterial type II secretion system protein E" evidence="3">
    <location>
        <begin position="193"/>
        <end position="207"/>
    </location>
</feature>
<dbReference type="SUPFAM" id="SSF52540">
    <property type="entry name" value="P-loop containing nucleoside triphosphate hydrolases"/>
    <property type="match status" value="1"/>
</dbReference>
<feature type="compositionally biased region" description="Basic and acidic residues" evidence="2">
    <location>
        <begin position="364"/>
        <end position="373"/>
    </location>
</feature>
<evidence type="ECO:0000313" key="5">
    <source>
        <dbReference type="Proteomes" id="UP000248395"/>
    </source>
</evidence>